<dbReference type="EnsemblPlants" id="AVESA.00010b.r2.6CG1082740.1">
    <property type="protein sequence ID" value="AVESA.00010b.r2.6CG1082740.1.CDS.1"/>
    <property type="gene ID" value="AVESA.00010b.r2.6CG1082740"/>
</dbReference>
<dbReference type="Proteomes" id="UP001732700">
    <property type="component" value="Chromosome 6C"/>
</dbReference>
<protein>
    <submittedName>
        <fullName evidence="1">Uncharacterized protein</fullName>
    </submittedName>
</protein>
<reference evidence="1" key="2">
    <citation type="submission" date="2025-09" db="UniProtKB">
        <authorList>
            <consortium name="EnsemblPlants"/>
        </authorList>
    </citation>
    <scope>IDENTIFICATION</scope>
</reference>
<proteinExistence type="predicted"/>
<evidence type="ECO:0000313" key="2">
    <source>
        <dbReference type="Proteomes" id="UP001732700"/>
    </source>
</evidence>
<evidence type="ECO:0000313" key="1">
    <source>
        <dbReference type="EnsemblPlants" id="AVESA.00010b.r2.6CG1082740.1.CDS.1"/>
    </source>
</evidence>
<keyword evidence="2" id="KW-1185">Reference proteome</keyword>
<name>A0ACD5Z5N1_AVESA</name>
<reference evidence="1" key="1">
    <citation type="submission" date="2021-05" db="EMBL/GenBank/DDBJ databases">
        <authorList>
            <person name="Scholz U."/>
            <person name="Mascher M."/>
            <person name="Fiebig A."/>
        </authorList>
    </citation>
    <scope>NUCLEOTIDE SEQUENCE [LARGE SCALE GENOMIC DNA]</scope>
</reference>
<sequence>MAGPMSATRRTRPTTAQCIAASLFALLVVVAIIVIIWLAVRPGKLHLSVDHATVRGFNFTSGDDGLSGTFVLALRAYNPNKRSVVYRSLDVGVWFKDTYLGGAEVPGFRQPPRNETRIDVEAPAVRDALPRDVEREIKKDRSGGTLPLDVHVRSKVWFKYGIVKTRHYKMRASCPLVPVNFASPTSFDRVYCYVHI</sequence>
<accession>A0ACD5Z5N1</accession>
<organism evidence="1 2">
    <name type="scientific">Avena sativa</name>
    <name type="common">Oat</name>
    <dbReference type="NCBI Taxonomy" id="4498"/>
    <lineage>
        <taxon>Eukaryota</taxon>
        <taxon>Viridiplantae</taxon>
        <taxon>Streptophyta</taxon>
        <taxon>Embryophyta</taxon>
        <taxon>Tracheophyta</taxon>
        <taxon>Spermatophyta</taxon>
        <taxon>Magnoliopsida</taxon>
        <taxon>Liliopsida</taxon>
        <taxon>Poales</taxon>
        <taxon>Poaceae</taxon>
        <taxon>BOP clade</taxon>
        <taxon>Pooideae</taxon>
        <taxon>Poodae</taxon>
        <taxon>Poeae</taxon>
        <taxon>Poeae Chloroplast Group 1 (Aveneae type)</taxon>
        <taxon>Aveninae</taxon>
        <taxon>Avena</taxon>
    </lineage>
</organism>